<gene>
    <name evidence="5" type="ORF">B4U80_02818</name>
</gene>
<dbReference type="InterPro" id="IPR020946">
    <property type="entry name" value="Flavin_mOase-like"/>
</dbReference>
<keyword evidence="3" id="KW-0274">FAD</keyword>
<evidence type="ECO:0000256" key="1">
    <source>
        <dbReference type="ARBA" id="ARBA00009183"/>
    </source>
</evidence>
<dbReference type="GO" id="GO:0004499">
    <property type="term" value="F:N,N-dimethylaniline monooxygenase activity"/>
    <property type="evidence" value="ECO:0007669"/>
    <property type="project" value="InterPro"/>
</dbReference>
<accession>A0A443RT39</accession>
<keyword evidence="2" id="KW-0285">Flavoprotein</keyword>
<evidence type="ECO:0000256" key="4">
    <source>
        <dbReference type="ARBA" id="ARBA00023002"/>
    </source>
</evidence>
<dbReference type="GO" id="GO:0050661">
    <property type="term" value="F:NADP binding"/>
    <property type="evidence" value="ECO:0007669"/>
    <property type="project" value="InterPro"/>
</dbReference>
<sequence length="110" mass="12284">MNEYLKTVYTKFDGVVVCVGHHAKPYIPKFPGQQNFNGKIIHTRSFKTAKEFENKVAVVVGIGNSGADAAVDLSNVCSQVYIATRSGSWIFRRVERSGYPVDLLFNTRLN</sequence>
<dbReference type="Gene3D" id="3.50.50.60">
    <property type="entry name" value="FAD/NAD(P)-binding domain"/>
    <property type="match status" value="1"/>
</dbReference>
<dbReference type="Proteomes" id="UP000288716">
    <property type="component" value="Unassembled WGS sequence"/>
</dbReference>
<reference evidence="5 6" key="1">
    <citation type="journal article" date="2018" name="Gigascience">
        <title>Genomes of trombidid mites reveal novel predicted allergens and laterally-transferred genes associated with secondary metabolism.</title>
        <authorList>
            <person name="Dong X."/>
            <person name="Chaisiri K."/>
            <person name="Xia D."/>
            <person name="Armstrong S.D."/>
            <person name="Fang Y."/>
            <person name="Donnelly M.J."/>
            <person name="Kadowaki T."/>
            <person name="McGarry J.W."/>
            <person name="Darby A.C."/>
            <person name="Makepeace B.L."/>
        </authorList>
    </citation>
    <scope>NUCLEOTIDE SEQUENCE [LARGE SCALE GENOMIC DNA]</scope>
    <source>
        <strain evidence="5">UoL-UT</strain>
    </source>
</reference>
<protein>
    <submittedName>
        <fullName evidence="5">Dimethylaniline monooxygenase-like [N-oxide-forming]</fullName>
    </submittedName>
</protein>
<evidence type="ECO:0000313" key="5">
    <source>
        <dbReference type="EMBL" id="RWS18395.1"/>
    </source>
</evidence>
<dbReference type="GO" id="GO:0050660">
    <property type="term" value="F:flavin adenine dinucleotide binding"/>
    <property type="evidence" value="ECO:0007669"/>
    <property type="project" value="InterPro"/>
</dbReference>
<organism evidence="5 6">
    <name type="scientific">Leptotrombidium deliense</name>
    <dbReference type="NCBI Taxonomy" id="299467"/>
    <lineage>
        <taxon>Eukaryota</taxon>
        <taxon>Metazoa</taxon>
        <taxon>Ecdysozoa</taxon>
        <taxon>Arthropoda</taxon>
        <taxon>Chelicerata</taxon>
        <taxon>Arachnida</taxon>
        <taxon>Acari</taxon>
        <taxon>Acariformes</taxon>
        <taxon>Trombidiformes</taxon>
        <taxon>Prostigmata</taxon>
        <taxon>Anystina</taxon>
        <taxon>Parasitengona</taxon>
        <taxon>Trombiculoidea</taxon>
        <taxon>Trombiculidae</taxon>
        <taxon>Leptotrombidium</taxon>
    </lineage>
</organism>
<dbReference type="OrthoDB" id="6428144at2759"/>
<dbReference type="EMBL" id="NCKV01040287">
    <property type="protein sequence ID" value="RWS18395.1"/>
    <property type="molecule type" value="Genomic_DNA"/>
</dbReference>
<dbReference type="Pfam" id="PF00743">
    <property type="entry name" value="FMO-like"/>
    <property type="match status" value="1"/>
</dbReference>
<comment type="caution">
    <text evidence="5">The sequence shown here is derived from an EMBL/GenBank/DDBJ whole genome shotgun (WGS) entry which is preliminary data.</text>
</comment>
<evidence type="ECO:0000256" key="3">
    <source>
        <dbReference type="ARBA" id="ARBA00022827"/>
    </source>
</evidence>
<evidence type="ECO:0000313" key="6">
    <source>
        <dbReference type="Proteomes" id="UP000288716"/>
    </source>
</evidence>
<name>A0A443RT39_9ACAR</name>
<keyword evidence="4" id="KW-0560">Oxidoreductase</keyword>
<keyword evidence="5" id="KW-0503">Monooxygenase</keyword>
<dbReference type="AlphaFoldDB" id="A0A443RT39"/>
<dbReference type="InterPro" id="IPR036188">
    <property type="entry name" value="FAD/NAD-bd_sf"/>
</dbReference>
<dbReference type="VEuPathDB" id="VectorBase:LDEU013645"/>
<dbReference type="STRING" id="299467.A0A443RT39"/>
<dbReference type="InterPro" id="IPR050346">
    <property type="entry name" value="FMO-like"/>
</dbReference>
<evidence type="ECO:0000256" key="2">
    <source>
        <dbReference type="ARBA" id="ARBA00022630"/>
    </source>
</evidence>
<dbReference type="PANTHER" id="PTHR23023">
    <property type="entry name" value="DIMETHYLANILINE MONOOXYGENASE"/>
    <property type="match status" value="1"/>
</dbReference>
<dbReference type="SUPFAM" id="SSF51905">
    <property type="entry name" value="FAD/NAD(P)-binding domain"/>
    <property type="match status" value="1"/>
</dbReference>
<proteinExistence type="inferred from homology"/>
<dbReference type="FunFam" id="3.50.50.60:FF:000042">
    <property type="entry name" value="Dimethylaniline monooxygenase [N-oxide-forming]"/>
    <property type="match status" value="1"/>
</dbReference>
<keyword evidence="6" id="KW-1185">Reference proteome</keyword>
<feature type="non-terminal residue" evidence="5">
    <location>
        <position position="110"/>
    </location>
</feature>
<comment type="similarity">
    <text evidence="1">Belongs to the FMO family.</text>
</comment>